<dbReference type="Pfam" id="PF00015">
    <property type="entry name" value="MCPsignal"/>
    <property type="match status" value="1"/>
</dbReference>
<keyword evidence="2" id="KW-1003">Cell membrane</keyword>
<evidence type="ECO:0000259" key="12">
    <source>
        <dbReference type="PROSITE" id="PS50885"/>
    </source>
</evidence>
<evidence type="ECO:0000259" key="11">
    <source>
        <dbReference type="PROSITE" id="PS50111"/>
    </source>
</evidence>
<keyword evidence="5 10" id="KW-1133">Transmembrane helix</keyword>
<dbReference type="Proteomes" id="UP001239167">
    <property type="component" value="Unassembled WGS sequence"/>
</dbReference>
<name>A0ABT9Y3Z9_9FIRM</name>
<dbReference type="PROSITE" id="PS50885">
    <property type="entry name" value="HAMP"/>
    <property type="match status" value="1"/>
</dbReference>
<dbReference type="Gene3D" id="1.10.287.950">
    <property type="entry name" value="Methyl-accepting chemotaxis protein"/>
    <property type="match status" value="1"/>
</dbReference>
<reference evidence="13 14" key="1">
    <citation type="submission" date="2023-07" db="EMBL/GenBank/DDBJ databases">
        <title>Genomic Encyclopedia of Type Strains, Phase IV (KMG-IV): sequencing the most valuable type-strain genomes for metagenomic binning, comparative biology and taxonomic classification.</title>
        <authorList>
            <person name="Goeker M."/>
        </authorList>
    </citation>
    <scope>NUCLEOTIDE SEQUENCE [LARGE SCALE GENOMIC DNA]</scope>
    <source>
        <strain evidence="13 14">DSM 16980</strain>
    </source>
</reference>
<keyword evidence="14" id="KW-1185">Reference proteome</keyword>
<accession>A0ABT9Y3Z9</accession>
<evidence type="ECO:0000256" key="2">
    <source>
        <dbReference type="ARBA" id="ARBA00022475"/>
    </source>
</evidence>
<comment type="caution">
    <text evidence="13">The sequence shown here is derived from an EMBL/GenBank/DDBJ whole genome shotgun (WGS) entry which is preliminary data.</text>
</comment>
<comment type="subcellular location">
    <subcellularLocation>
        <location evidence="1">Cell membrane</location>
        <topology evidence="1">Multi-pass membrane protein</topology>
    </subcellularLocation>
</comment>
<keyword evidence="6 10" id="KW-0472">Membrane</keyword>
<proteinExistence type="inferred from homology"/>
<keyword evidence="3" id="KW-0145">Chemotaxis</keyword>
<dbReference type="SUPFAM" id="SSF58104">
    <property type="entry name" value="Methyl-accepting chemotaxis protein (MCP) signaling domain"/>
    <property type="match status" value="1"/>
</dbReference>
<dbReference type="Gene3D" id="6.10.340.10">
    <property type="match status" value="1"/>
</dbReference>
<dbReference type="InterPro" id="IPR004089">
    <property type="entry name" value="MCPsignal_dom"/>
</dbReference>
<feature type="transmembrane region" description="Helical" evidence="10">
    <location>
        <begin position="7"/>
        <end position="29"/>
    </location>
</feature>
<dbReference type="Pfam" id="PF02743">
    <property type="entry name" value="dCache_1"/>
    <property type="match status" value="1"/>
</dbReference>
<evidence type="ECO:0000256" key="6">
    <source>
        <dbReference type="ARBA" id="ARBA00023136"/>
    </source>
</evidence>
<feature type="transmembrane region" description="Helical" evidence="10">
    <location>
        <begin position="278"/>
        <end position="301"/>
    </location>
</feature>
<dbReference type="RefSeq" id="WP_307222217.1">
    <property type="nucleotide sequence ID" value="NZ_CP116940.1"/>
</dbReference>
<dbReference type="Gene3D" id="3.30.450.20">
    <property type="entry name" value="PAS domain"/>
    <property type="match status" value="1"/>
</dbReference>
<dbReference type="CDD" id="cd12912">
    <property type="entry name" value="PDC2_MCP_like"/>
    <property type="match status" value="1"/>
</dbReference>
<evidence type="ECO:0000256" key="8">
    <source>
        <dbReference type="ARBA" id="ARBA00029447"/>
    </source>
</evidence>
<dbReference type="Pfam" id="PF00672">
    <property type="entry name" value="HAMP"/>
    <property type="match status" value="1"/>
</dbReference>
<sequence>MKSLKFQLLVPLGITIAAILLCVMFISYWTTSSMLKTNLEERFQIQAQEIANAFDIRFQKEKTVMDSFGKQVTHNFPEYQANDQLQFEFTKRMHDTYTEWNPVSFITDLTAKKVATSAGKYVDASALSYIKRLPEGKTFMDSPIVAVTTGKAIVVGAAPVSVDQKVAGAVVGGIPLEKFTDGFSELKIGEDGYCMIVAPDGVIVSHPNADLVMKTNIKDIKNQDLTDALQNITQGKKGYMITTIDGVASLVAYVPTEDNWGVFTVAPVSQEFAPIQKLTWMFIILFFIGLGIAVFVVNLLAGKVTSPIKEMSQYVSAIAKGDLSKETLEKIDRSKYNAQDEIGTLRKAMITMREELWSLMHQVDKAAVHTASSSLQLKESAGQSAQTATQVAESVTKVSEQTVRGQKGINEVNRIFDGFMQDISKMKDNTQDATNFADSAVQKTQSGTQTVQNARIQMENINNSSQNVTNAVTELSKGTAKIGEIVNIISGIAAQTNLLALNAAIEAARAGEHGRGFAVVADEVRKLAEQSQDSAGQIISLIAEINQDVETAVSAVEHSGTDVSEGIKNVTDAEKQFLEIADLIQNVQQKTAKVLSYTDKLVNDGHTVEISSNEVNQAMNETAASSESVSAATEEQSAAMQEIAASSDDLSQLANKLKNSIQSFKL</sequence>
<protein>
    <submittedName>
        <fullName evidence="13">Methyl-accepting chemotaxis protein</fullName>
    </submittedName>
</protein>
<feature type="domain" description="Methyl-accepting transducer" evidence="11">
    <location>
        <begin position="380"/>
        <end position="637"/>
    </location>
</feature>
<dbReference type="PANTHER" id="PTHR32089">
    <property type="entry name" value="METHYL-ACCEPTING CHEMOTAXIS PROTEIN MCPB"/>
    <property type="match status" value="1"/>
</dbReference>
<dbReference type="CDD" id="cd11386">
    <property type="entry name" value="MCP_signal"/>
    <property type="match status" value="1"/>
</dbReference>
<dbReference type="PANTHER" id="PTHR32089:SF112">
    <property type="entry name" value="LYSOZYME-LIKE PROTEIN-RELATED"/>
    <property type="match status" value="1"/>
</dbReference>
<dbReference type="EMBL" id="JAUSUE010000001">
    <property type="protein sequence ID" value="MDQ0202363.1"/>
    <property type="molecule type" value="Genomic_DNA"/>
</dbReference>
<evidence type="ECO:0000313" key="14">
    <source>
        <dbReference type="Proteomes" id="UP001239167"/>
    </source>
</evidence>
<evidence type="ECO:0000313" key="13">
    <source>
        <dbReference type="EMBL" id="MDQ0202363.1"/>
    </source>
</evidence>
<keyword evidence="7 9" id="KW-0807">Transducer</keyword>
<evidence type="ECO:0000256" key="7">
    <source>
        <dbReference type="ARBA" id="ARBA00023224"/>
    </source>
</evidence>
<evidence type="ECO:0000256" key="5">
    <source>
        <dbReference type="ARBA" id="ARBA00022989"/>
    </source>
</evidence>
<comment type="similarity">
    <text evidence="8">Belongs to the methyl-accepting chemotaxis (MCP) protein family.</text>
</comment>
<gene>
    <name evidence="13" type="ORF">J2S01_000048</name>
</gene>
<dbReference type="CDD" id="cd18773">
    <property type="entry name" value="PDC1_HK_sensor"/>
    <property type="match status" value="1"/>
</dbReference>
<evidence type="ECO:0000256" key="9">
    <source>
        <dbReference type="PROSITE-ProRule" id="PRU00284"/>
    </source>
</evidence>
<organism evidence="13 14">
    <name type="scientific">Pectinatus haikarae</name>
    <dbReference type="NCBI Taxonomy" id="349096"/>
    <lineage>
        <taxon>Bacteria</taxon>
        <taxon>Bacillati</taxon>
        <taxon>Bacillota</taxon>
        <taxon>Negativicutes</taxon>
        <taxon>Selenomonadales</taxon>
        <taxon>Selenomonadaceae</taxon>
        <taxon>Pectinatus</taxon>
    </lineage>
</organism>
<dbReference type="CDD" id="cd06225">
    <property type="entry name" value="HAMP"/>
    <property type="match status" value="1"/>
</dbReference>
<evidence type="ECO:0000256" key="4">
    <source>
        <dbReference type="ARBA" id="ARBA00022692"/>
    </source>
</evidence>
<dbReference type="PROSITE" id="PS50111">
    <property type="entry name" value="CHEMOTAXIS_TRANSDUC_2"/>
    <property type="match status" value="1"/>
</dbReference>
<feature type="domain" description="HAMP" evidence="12">
    <location>
        <begin position="302"/>
        <end position="361"/>
    </location>
</feature>
<evidence type="ECO:0000256" key="1">
    <source>
        <dbReference type="ARBA" id="ARBA00004651"/>
    </source>
</evidence>
<evidence type="ECO:0000256" key="3">
    <source>
        <dbReference type="ARBA" id="ARBA00022500"/>
    </source>
</evidence>
<dbReference type="InterPro" id="IPR003660">
    <property type="entry name" value="HAMP_dom"/>
</dbReference>
<dbReference type="SMART" id="SM00304">
    <property type="entry name" value="HAMP"/>
    <property type="match status" value="1"/>
</dbReference>
<dbReference type="InterPro" id="IPR033479">
    <property type="entry name" value="dCache_1"/>
</dbReference>
<keyword evidence="4 10" id="KW-0812">Transmembrane</keyword>
<evidence type="ECO:0000256" key="10">
    <source>
        <dbReference type="SAM" id="Phobius"/>
    </source>
</evidence>
<dbReference type="SMART" id="SM00283">
    <property type="entry name" value="MA"/>
    <property type="match status" value="1"/>
</dbReference>